<dbReference type="InterPro" id="IPR016187">
    <property type="entry name" value="CTDL_fold"/>
</dbReference>
<keyword evidence="1" id="KW-0560">Oxidoreductase</keyword>
<evidence type="ECO:0000256" key="2">
    <source>
        <dbReference type="ARBA" id="ARBA00023004"/>
    </source>
</evidence>
<dbReference type="InterPro" id="IPR042095">
    <property type="entry name" value="SUMF_sf"/>
</dbReference>
<keyword evidence="2" id="KW-0408">Iron</keyword>
<sequence length="436" mass="50750">MYLLVSQTTIKKTAVRDLDISSIYQAYCDVRAESESICKPLEIEDYGIQTMPDVSPPKWHLAHTSWFFETFILKPFVDNYPVFHPKYEHLFNSYYEQVGTFHPRPERGLLSRPTVAEIYEYRQHVNTHMGELLVSLTNKISSKKDQNEILSRTEIGLNHEQQHQELMLTDIKHIFANNPLKPVYLDLKRPPDLSASPLTWLEQPAGIYQIGHSGEAYAFDNESPAHKVYLQPFRIASRLTTNEEYLKFIEAGGYENSAWWLSDGWKTIRTEQWQHPFYWSKHNGSWSEMTLAGMRPLDMQAPISHVSFYEANAYANWLDKRLPTEQEWEVVASQYETAGNFREQVYLQPIAANQESQHQFFGDVWEWTQSSYSPYPGYKAVTGALGEYNGKFMSSQFVLRGGSCITPQNHIRASYRNFFYPADRWQYSGIRLAETI</sequence>
<dbReference type="NCBIfam" id="TIGR03440">
    <property type="entry name" value="egtB_TIGR03440"/>
    <property type="match status" value="1"/>
</dbReference>
<comment type="pathway">
    <text evidence="3">Amino-acid biosynthesis; ergothioneine biosynthesis.</text>
</comment>
<organism evidence="6">
    <name type="scientific">hydrothermal vent metagenome</name>
    <dbReference type="NCBI Taxonomy" id="652676"/>
    <lineage>
        <taxon>unclassified sequences</taxon>
        <taxon>metagenomes</taxon>
        <taxon>ecological metagenomes</taxon>
    </lineage>
</organism>
<dbReference type="InterPro" id="IPR051043">
    <property type="entry name" value="Sulfatase_Mod_Factor_Kinase"/>
</dbReference>
<evidence type="ECO:0000256" key="1">
    <source>
        <dbReference type="ARBA" id="ARBA00023002"/>
    </source>
</evidence>
<dbReference type="InterPro" id="IPR024775">
    <property type="entry name" value="DinB-like"/>
</dbReference>
<evidence type="ECO:0000256" key="3">
    <source>
        <dbReference type="ARBA" id="ARBA00037882"/>
    </source>
</evidence>
<reference evidence="6" key="1">
    <citation type="submission" date="2018-06" db="EMBL/GenBank/DDBJ databases">
        <authorList>
            <person name="Zhirakovskaya E."/>
        </authorList>
    </citation>
    <scope>NUCLEOTIDE SEQUENCE</scope>
</reference>
<evidence type="ECO:0000259" key="4">
    <source>
        <dbReference type="Pfam" id="PF03781"/>
    </source>
</evidence>
<feature type="domain" description="Sulfatase-modifying factor enzyme-like" evidence="4">
    <location>
        <begin position="350"/>
        <end position="433"/>
    </location>
</feature>
<evidence type="ECO:0000259" key="5">
    <source>
        <dbReference type="Pfam" id="PF12867"/>
    </source>
</evidence>
<dbReference type="Pfam" id="PF12867">
    <property type="entry name" value="DinB_2"/>
    <property type="match status" value="1"/>
</dbReference>
<evidence type="ECO:0000313" key="6">
    <source>
        <dbReference type="EMBL" id="VAW90784.1"/>
    </source>
</evidence>
<protein>
    <recommendedName>
        <fullName evidence="7">Ergothioneine biosynthesis protein EgtB</fullName>
    </recommendedName>
</protein>
<name>A0A3B1AAN2_9ZZZZ</name>
<dbReference type="AlphaFoldDB" id="A0A3B1AAN2"/>
<dbReference type="InterPro" id="IPR005532">
    <property type="entry name" value="SUMF_dom"/>
</dbReference>
<dbReference type="InterPro" id="IPR017806">
    <property type="entry name" value="EgtB"/>
</dbReference>
<dbReference type="Gene3D" id="3.90.1580.10">
    <property type="entry name" value="paralog of FGE (formylglycine-generating enzyme)"/>
    <property type="match status" value="1"/>
</dbReference>
<proteinExistence type="predicted"/>
<feature type="domain" description="Sulfatase-modifying factor enzyme-like" evidence="4">
    <location>
        <begin position="201"/>
        <end position="338"/>
    </location>
</feature>
<dbReference type="SUPFAM" id="SSF56436">
    <property type="entry name" value="C-type lectin-like"/>
    <property type="match status" value="1"/>
</dbReference>
<dbReference type="EMBL" id="UOFR01000004">
    <property type="protein sequence ID" value="VAW90784.1"/>
    <property type="molecule type" value="Genomic_DNA"/>
</dbReference>
<accession>A0A3B1AAN2</accession>
<dbReference type="PANTHER" id="PTHR23150:SF36">
    <property type="entry name" value="HERCYNINE OXYGENASE"/>
    <property type="match status" value="1"/>
</dbReference>
<dbReference type="Pfam" id="PF03781">
    <property type="entry name" value="FGE-sulfatase"/>
    <property type="match status" value="2"/>
</dbReference>
<feature type="domain" description="DinB-like" evidence="5">
    <location>
        <begin position="30"/>
        <end position="167"/>
    </location>
</feature>
<evidence type="ECO:0008006" key="7">
    <source>
        <dbReference type="Google" id="ProtNLM"/>
    </source>
</evidence>
<gene>
    <name evidence="6" type="ORF">MNBD_GAMMA21-1307</name>
</gene>
<dbReference type="GO" id="GO:0052699">
    <property type="term" value="P:ergothioneine biosynthetic process"/>
    <property type="evidence" value="ECO:0007669"/>
    <property type="project" value="InterPro"/>
</dbReference>
<dbReference type="PANTHER" id="PTHR23150">
    <property type="entry name" value="SULFATASE MODIFYING FACTOR 1, 2"/>
    <property type="match status" value="1"/>
</dbReference>